<comment type="caution">
    <text evidence="1">The sequence shown here is derived from an EMBL/GenBank/DDBJ whole genome shotgun (WGS) entry which is preliminary data.</text>
</comment>
<sequence>MNEQIENDVNDKNPMIPVDNDRSHCYVVIPFDDNHFHSNVISSQDTFEIINTKDLTVSEK</sequence>
<feature type="non-terminal residue" evidence="1">
    <location>
        <position position="60"/>
    </location>
</feature>
<gene>
    <name evidence="2" type="ORF">QYT958_LOCUS46258</name>
    <name evidence="1" type="ORF">UJA718_LOCUS47948</name>
</gene>
<name>A0A821YAP8_9BILA</name>
<protein>
    <submittedName>
        <fullName evidence="1">Uncharacterized protein</fullName>
    </submittedName>
</protein>
<dbReference type="AlphaFoldDB" id="A0A821YAP8"/>
<organism evidence="1 3">
    <name type="scientific">Rotaria socialis</name>
    <dbReference type="NCBI Taxonomy" id="392032"/>
    <lineage>
        <taxon>Eukaryota</taxon>
        <taxon>Metazoa</taxon>
        <taxon>Spiralia</taxon>
        <taxon>Gnathifera</taxon>
        <taxon>Rotifera</taxon>
        <taxon>Eurotatoria</taxon>
        <taxon>Bdelloidea</taxon>
        <taxon>Philodinida</taxon>
        <taxon>Philodinidae</taxon>
        <taxon>Rotaria</taxon>
    </lineage>
</organism>
<dbReference type="Proteomes" id="UP000663873">
    <property type="component" value="Unassembled WGS sequence"/>
</dbReference>
<evidence type="ECO:0000313" key="2">
    <source>
        <dbReference type="EMBL" id="CAF5124142.1"/>
    </source>
</evidence>
<dbReference type="EMBL" id="CAJOBP010093521">
    <property type="protein sequence ID" value="CAF4955105.1"/>
    <property type="molecule type" value="Genomic_DNA"/>
</dbReference>
<proteinExistence type="predicted"/>
<evidence type="ECO:0000313" key="3">
    <source>
        <dbReference type="Proteomes" id="UP000663873"/>
    </source>
</evidence>
<keyword evidence="3" id="KW-1185">Reference proteome</keyword>
<evidence type="ECO:0000313" key="1">
    <source>
        <dbReference type="EMBL" id="CAF4955105.1"/>
    </source>
</evidence>
<dbReference type="EMBL" id="CAJOBR010081370">
    <property type="protein sequence ID" value="CAF5124142.1"/>
    <property type="molecule type" value="Genomic_DNA"/>
</dbReference>
<accession>A0A821YAP8</accession>
<reference evidence="1" key="1">
    <citation type="submission" date="2021-02" db="EMBL/GenBank/DDBJ databases">
        <authorList>
            <person name="Nowell W R."/>
        </authorList>
    </citation>
    <scope>NUCLEOTIDE SEQUENCE</scope>
</reference>
<dbReference type="Proteomes" id="UP000663848">
    <property type="component" value="Unassembled WGS sequence"/>
</dbReference>